<proteinExistence type="predicted"/>
<dbReference type="EMBL" id="JAUEIE010000018">
    <property type="protein sequence ID" value="MDN0023744.1"/>
    <property type="molecule type" value="Genomic_DNA"/>
</dbReference>
<dbReference type="InterPro" id="IPR038081">
    <property type="entry name" value="CalX-like_sf"/>
</dbReference>
<dbReference type="RefSeq" id="WP_289826203.1">
    <property type="nucleotide sequence ID" value="NZ_JAUEIE010000018.1"/>
</dbReference>
<accession>A0AAW7JJR1</accession>
<name>A0AAW7JJR1_9BACT</name>
<dbReference type="PROSITE" id="PS51257">
    <property type="entry name" value="PROKAR_LIPOPROTEIN"/>
    <property type="match status" value="1"/>
</dbReference>
<dbReference type="Proteomes" id="UP001168478">
    <property type="component" value="Unassembled WGS sequence"/>
</dbReference>
<evidence type="ECO:0000313" key="4">
    <source>
        <dbReference type="Proteomes" id="UP001168478"/>
    </source>
</evidence>
<reference evidence="2" key="2">
    <citation type="submission" date="2023-08" db="EMBL/GenBank/DDBJ databases">
        <title>Identification and characterization of horizontal gene transfer across gut microbiota members of farm animals based on homology search.</title>
        <authorList>
            <person name="Schwarzerova J."/>
            <person name="Nykrynova M."/>
            <person name="Jureckova K."/>
            <person name="Cejkova D."/>
            <person name="Rychlik I."/>
        </authorList>
    </citation>
    <scope>NUCLEOTIDE SEQUENCE</scope>
    <source>
        <strain evidence="2">ET15</strain>
        <strain evidence="1">ET37</strain>
    </source>
</reference>
<dbReference type="Proteomes" id="UP001167831">
    <property type="component" value="Unassembled WGS sequence"/>
</dbReference>
<sequence>MNRIFNYCAMTLLSAAALTMGSCTEEYEYDPAGAVAGAQVYFSSELETTVNLEPGATSFTVPVSRVKTDDALTVNLTLTTADEDKDLFSMPGQVSFAEGESTAEVTVDLNPEIELEYDDFKEVSISVTDADYTTPYGQSVYTFSVGIPAPYKSLGTGHFSDTQLITGYVDVEIMQNEIDPNQFRIMNPYKEIAEMYEDEGYEVYPTDDYLEVTIMQPGNSLSGVTITQSDLVYFSPTPVGIDMMGQGNVTEIWHPVHFGGNYATEEAWTYSRVLAYQENGLPGEIQLAPFYYDPVSGYGNPSTASQDGVIDIVFPGYEITDYSISLSYSGALISAEEESFALGKVTLGADVAEAKVAVVEGDNADNALNQVLGGAVETVSVKESGDVRVPCNYSGTCTMIAVAYDDEGTLQNYATTTFDFALTPGEWKGIGTGLYTDYAFAPMFLGDQNGNPAPAPTYEVQIQENVNTPGVYRVINPYHPDNYYYQVQGGYGYDESQDYNLIIDAHDPDAVYIQAQPIGIDGGWQDQAQTKPWGTITLFSLGGAYIDAGNPFDAVKGAGLIKGTLKDGVVTFEPKELIMGGTMMEAGEGYYLGLDDVTSTQPVFLPTTVLVLPDAVTAQAKAKAAGAKKQTMVMRHADKSKFRHVGKKIRKINSLKKVSATKYIRFQRG</sequence>
<protein>
    <recommendedName>
        <fullName evidence="5">Calx-beta domain-containing protein</fullName>
    </recommendedName>
</protein>
<evidence type="ECO:0000313" key="1">
    <source>
        <dbReference type="EMBL" id="MDN0023744.1"/>
    </source>
</evidence>
<dbReference type="Gene3D" id="2.60.40.2030">
    <property type="match status" value="1"/>
</dbReference>
<evidence type="ECO:0000313" key="3">
    <source>
        <dbReference type="Proteomes" id="UP001167831"/>
    </source>
</evidence>
<reference evidence="2" key="1">
    <citation type="submission" date="2023-06" db="EMBL/GenBank/DDBJ databases">
        <authorList>
            <person name="Zeman M."/>
            <person name="Kubasova T."/>
            <person name="Jahodarova E."/>
            <person name="Nykrynova M."/>
            <person name="Rychlik I."/>
        </authorList>
    </citation>
    <scope>NUCLEOTIDE SEQUENCE</scope>
    <source>
        <strain evidence="2">ET15</strain>
        <strain evidence="1">ET37</strain>
    </source>
</reference>
<evidence type="ECO:0008006" key="5">
    <source>
        <dbReference type="Google" id="ProtNLM"/>
    </source>
</evidence>
<dbReference type="SUPFAM" id="SSF141072">
    <property type="entry name" value="CalX-like"/>
    <property type="match status" value="1"/>
</dbReference>
<keyword evidence="3" id="KW-1185">Reference proteome</keyword>
<dbReference type="EMBL" id="JAUEIF010000012">
    <property type="protein sequence ID" value="MDN0026089.1"/>
    <property type="molecule type" value="Genomic_DNA"/>
</dbReference>
<evidence type="ECO:0000313" key="2">
    <source>
        <dbReference type="EMBL" id="MDN0026089.1"/>
    </source>
</evidence>
<dbReference type="AlphaFoldDB" id="A0AAW7JJR1"/>
<organism evidence="2 4">
    <name type="scientific">Leyella lascolaii</name>
    <dbReference type="NCBI Taxonomy" id="1776379"/>
    <lineage>
        <taxon>Bacteria</taxon>
        <taxon>Pseudomonadati</taxon>
        <taxon>Bacteroidota</taxon>
        <taxon>Bacteroidia</taxon>
        <taxon>Bacteroidales</taxon>
        <taxon>Prevotellaceae</taxon>
        <taxon>Leyella</taxon>
    </lineage>
</organism>
<gene>
    <name evidence="1" type="ORF">QVN81_12075</name>
    <name evidence="2" type="ORF">QVN84_11250</name>
</gene>
<comment type="caution">
    <text evidence="2">The sequence shown here is derived from an EMBL/GenBank/DDBJ whole genome shotgun (WGS) entry which is preliminary data.</text>
</comment>